<reference evidence="1" key="1">
    <citation type="submission" date="2023-06" db="EMBL/GenBank/DDBJ databases">
        <title>Genome-scale phylogeny and comparative genomics of the fungal order Sordariales.</title>
        <authorList>
            <consortium name="Lawrence Berkeley National Laboratory"/>
            <person name="Hensen N."/>
            <person name="Bonometti L."/>
            <person name="Westerberg I."/>
            <person name="Brannstrom I.O."/>
            <person name="Guillou S."/>
            <person name="Cros-Aarteil S."/>
            <person name="Calhoun S."/>
            <person name="Haridas S."/>
            <person name="Kuo A."/>
            <person name="Mondo S."/>
            <person name="Pangilinan J."/>
            <person name="Riley R."/>
            <person name="LaButti K."/>
            <person name="Andreopoulos B."/>
            <person name="Lipzen A."/>
            <person name="Chen C."/>
            <person name="Yanf M."/>
            <person name="Daum C."/>
            <person name="Ng V."/>
            <person name="Clum A."/>
            <person name="Steindorff A."/>
            <person name="Ohm R."/>
            <person name="Martin F."/>
            <person name="Silar P."/>
            <person name="Natvig D."/>
            <person name="Lalanne C."/>
            <person name="Gautier V."/>
            <person name="Ament-velasquez S.L."/>
            <person name="Kruys A."/>
            <person name="Hutchinson M.I."/>
            <person name="Powell A.J."/>
            <person name="Barry K."/>
            <person name="Miller A.N."/>
            <person name="Grigoriev I.V."/>
            <person name="Debuchy R."/>
            <person name="Gladieux P."/>
            <person name="Thoren M.H."/>
            <person name="Johannesson H."/>
        </authorList>
    </citation>
    <scope>NUCLEOTIDE SEQUENCE</scope>
    <source>
        <strain evidence="1">SMH2392-1A</strain>
    </source>
</reference>
<dbReference type="GeneID" id="85328005"/>
<gene>
    <name evidence="1" type="ORF">B0T26DRAFT_746737</name>
</gene>
<dbReference type="RefSeq" id="XP_060303766.1">
    <property type="nucleotide sequence ID" value="XM_060444735.1"/>
</dbReference>
<keyword evidence="2" id="KW-1185">Reference proteome</keyword>
<organism evidence="1 2">
    <name type="scientific">Lasiosphaeria miniovina</name>
    <dbReference type="NCBI Taxonomy" id="1954250"/>
    <lineage>
        <taxon>Eukaryota</taxon>
        <taxon>Fungi</taxon>
        <taxon>Dikarya</taxon>
        <taxon>Ascomycota</taxon>
        <taxon>Pezizomycotina</taxon>
        <taxon>Sordariomycetes</taxon>
        <taxon>Sordariomycetidae</taxon>
        <taxon>Sordariales</taxon>
        <taxon>Lasiosphaeriaceae</taxon>
        <taxon>Lasiosphaeria</taxon>
    </lineage>
</organism>
<comment type="caution">
    <text evidence="1">The sequence shown here is derived from an EMBL/GenBank/DDBJ whole genome shotgun (WGS) entry which is preliminary data.</text>
</comment>
<accession>A0AA40BIK4</accession>
<protein>
    <submittedName>
        <fullName evidence="1">Uncharacterized protein</fullName>
    </submittedName>
</protein>
<evidence type="ECO:0000313" key="2">
    <source>
        <dbReference type="Proteomes" id="UP001172101"/>
    </source>
</evidence>
<dbReference type="Proteomes" id="UP001172101">
    <property type="component" value="Unassembled WGS sequence"/>
</dbReference>
<name>A0AA40BIK4_9PEZI</name>
<sequence>MLIAIIPISAQQENRAPAPIQGDIKNLEIREGWDRPKPTIDTDEVLYIPGTETAATLGRPAVFLFDRRDIPIEVTATYTLPFPAAPAAPAAAPKYRLVGTQWSLTNKAPINNGFEIISGPFTSRASSGVSGTTFTANKFVVGSTVRDPGAPFKADSVFQLELYFVFGPTNHLPYYYDNELFLDLNRLAYLDFAKVAGKTWAEVEGDVLLNPGTSPLFYDSRLGVGGMPHHLSGATIVLSGFFSRSKKYVNCFDLAAVLKVALLSLGTKPQGTGTTFVNVVSDVKISFDTQWGYIKSGPLFGWERTQAHECNSPFWRGAGGTLPKVADIDPRRTKFWCHCYVTFKNAQGKTCAVDACHGVLVSGKVQLATGHLEIDDHRRANINKGPEVVGPPVAAEWALKNIPQS</sequence>
<proteinExistence type="predicted"/>
<evidence type="ECO:0000313" key="1">
    <source>
        <dbReference type="EMBL" id="KAK0734889.1"/>
    </source>
</evidence>
<dbReference type="AlphaFoldDB" id="A0AA40BIK4"/>
<dbReference type="EMBL" id="JAUIRO010000001">
    <property type="protein sequence ID" value="KAK0734889.1"/>
    <property type="molecule type" value="Genomic_DNA"/>
</dbReference>